<accession>A0A2H4SAJ5</accession>
<evidence type="ECO:0000313" key="2">
    <source>
        <dbReference type="EMBL" id="ATY60132.1"/>
    </source>
</evidence>
<feature type="compositionally biased region" description="Low complexity" evidence="1">
    <location>
        <begin position="102"/>
        <end position="116"/>
    </location>
</feature>
<feature type="region of interest" description="Disordered" evidence="1">
    <location>
        <begin position="416"/>
        <end position="458"/>
    </location>
</feature>
<feature type="compositionally biased region" description="Low complexity" evidence="1">
    <location>
        <begin position="362"/>
        <end position="387"/>
    </location>
</feature>
<reference evidence="2 3" key="1">
    <citation type="journal article" date="2017" name="BMC Genomics">
        <title>Chromosome level assembly and secondary metabolite potential of the parasitic fungus Cordyceps militaris.</title>
        <authorList>
            <person name="Kramer G.J."/>
            <person name="Nodwell J.R."/>
        </authorList>
    </citation>
    <scope>NUCLEOTIDE SEQUENCE [LARGE SCALE GENOMIC DNA]</scope>
    <source>
        <strain evidence="2 3">ATCC 34164</strain>
    </source>
</reference>
<dbReference type="VEuPathDB" id="FungiDB:CCM_02753"/>
<evidence type="ECO:0000256" key="1">
    <source>
        <dbReference type="SAM" id="MobiDB-lite"/>
    </source>
</evidence>
<sequence length="458" mass="49608">MPWALGVAPRSCSSDDISIASPVFTSHPMHTPHNHQPFRSLRARRAQNNLTLPLHLRRRPPMESDSWMQSISDVEVESHYGRGFLYGMPKFDRTPIEHDHSYTGSSSASQTTQSSTLPGIMYGSARLPAMGSSPSYNGSVWPTESHQLDYGGVSSAPMSAVWPQSNFAPYIPDTSVSLPSTPAPIGLYQPPCQDHTAQMPHLNTPPASAISRVKMSSDESTDQPQLKVSTGLHGYFKENGSVIMNKWFSNTATQVAPPQLYNVPPPASLSPQDSFNDASSVASGKNFGATPSRSHPARSDFSSRVSFTNAADYSSQSPQASYPARRRLPNNTSPSPTVMKGQSTSGGSSHNSPRGGTSAAPSIYESESNYAASSAQSSSQPSRLPSPMISDHNKNAQNSFLIEARASGMSYKEIKAKGGFSEAESTLRGRHRMLTKEKESRVRKPEWTETDVSSTKPK</sequence>
<feature type="compositionally biased region" description="Polar residues" evidence="1">
    <location>
        <begin position="269"/>
        <end position="293"/>
    </location>
</feature>
<feature type="compositionally biased region" description="Basic and acidic residues" evidence="1">
    <location>
        <begin position="434"/>
        <end position="447"/>
    </location>
</feature>
<dbReference type="Proteomes" id="UP000323067">
    <property type="component" value="Chromosome vi"/>
</dbReference>
<dbReference type="AlphaFoldDB" id="A0A2H4SAJ5"/>
<feature type="region of interest" description="Disordered" evidence="1">
    <location>
        <begin position="96"/>
        <end position="116"/>
    </location>
</feature>
<name>A0A2H4SAJ5_CORMI</name>
<protein>
    <submittedName>
        <fullName evidence="2">Uncharacterized protein</fullName>
    </submittedName>
</protein>
<dbReference type="VEuPathDB" id="FungiDB:A9K55_006187"/>
<organism evidence="2 3">
    <name type="scientific">Cordyceps militaris</name>
    <name type="common">Caterpillar fungus</name>
    <name type="synonym">Clavaria militaris</name>
    <dbReference type="NCBI Taxonomy" id="73501"/>
    <lineage>
        <taxon>Eukaryota</taxon>
        <taxon>Fungi</taxon>
        <taxon>Dikarya</taxon>
        <taxon>Ascomycota</taxon>
        <taxon>Pezizomycotina</taxon>
        <taxon>Sordariomycetes</taxon>
        <taxon>Hypocreomycetidae</taxon>
        <taxon>Hypocreales</taxon>
        <taxon>Cordycipitaceae</taxon>
        <taxon>Cordyceps</taxon>
    </lineage>
</organism>
<dbReference type="OrthoDB" id="3439209at2759"/>
<feature type="compositionally biased region" description="Polar residues" evidence="1">
    <location>
        <begin position="329"/>
        <end position="355"/>
    </location>
</feature>
<proteinExistence type="predicted"/>
<feature type="region of interest" description="Disordered" evidence="1">
    <location>
        <begin position="262"/>
        <end position="401"/>
    </location>
</feature>
<feature type="compositionally biased region" description="Polar residues" evidence="1">
    <location>
        <begin position="300"/>
        <end position="320"/>
    </location>
</feature>
<evidence type="ECO:0000313" key="3">
    <source>
        <dbReference type="Proteomes" id="UP000323067"/>
    </source>
</evidence>
<dbReference type="EMBL" id="CP023323">
    <property type="protein sequence ID" value="ATY60132.1"/>
    <property type="molecule type" value="Genomic_DNA"/>
</dbReference>
<gene>
    <name evidence="2" type="ORF">A9K55_006187</name>
</gene>